<dbReference type="Proteomes" id="UP000298493">
    <property type="component" value="Unassembled WGS sequence"/>
</dbReference>
<accession>A0A4Z1PN30</accession>
<organism evidence="1 2">
    <name type="scientific">Venturia nashicola</name>
    <dbReference type="NCBI Taxonomy" id="86259"/>
    <lineage>
        <taxon>Eukaryota</taxon>
        <taxon>Fungi</taxon>
        <taxon>Dikarya</taxon>
        <taxon>Ascomycota</taxon>
        <taxon>Pezizomycotina</taxon>
        <taxon>Dothideomycetes</taxon>
        <taxon>Pleosporomycetidae</taxon>
        <taxon>Venturiales</taxon>
        <taxon>Venturiaceae</taxon>
        <taxon>Venturia</taxon>
    </lineage>
</organism>
<dbReference type="EMBL" id="SNSC02000004">
    <property type="protein sequence ID" value="TID25130.1"/>
    <property type="molecule type" value="Genomic_DNA"/>
</dbReference>
<keyword evidence="2" id="KW-1185">Reference proteome</keyword>
<proteinExistence type="predicted"/>
<gene>
    <name evidence="1" type="ORF">E6O75_ATG04335</name>
</gene>
<name>A0A4Z1PN30_9PEZI</name>
<sequence length="378" mass="42770">MADSPHTPISFINHERNIMESSRIEPANPHTTLNSGLQDADSQTTEIETIKRPYTVSTPPPSSPRPNFLTLPIELRYQIYNNIVAPTSGTIDLQLPAGKLNHHTFILLNTSNQIRNETLYIIYNDIPLALSLWNYPKRKHIIEDITATWSYLFKSLWRGSFGTNQMGSGITSEEIKSYMTPHEKTNAITLDPGSVAKFRDVTIKIDVDEDILRYAALEEGMQIWLGKLLASIPNPSPQRRQIMLDFRYNSGDSGFSGSNDDLDEEYIPPIPHPQGLPRYSREEVEGLFERLVLKWRDIHIGIYWMIAGMEEAPVGIEVLVKTVNLIDGVWFEFVEEGDTIEGRFTDLGFDEQDSEFGVDGGSFVFIGGKLSELKCNFV</sequence>
<comment type="caution">
    <text evidence="1">The sequence shown here is derived from an EMBL/GenBank/DDBJ whole genome shotgun (WGS) entry which is preliminary data.</text>
</comment>
<protein>
    <submittedName>
        <fullName evidence="1">Uncharacterized protein</fullName>
    </submittedName>
</protein>
<dbReference type="AlphaFoldDB" id="A0A4Z1PN30"/>
<evidence type="ECO:0000313" key="1">
    <source>
        <dbReference type="EMBL" id="TID25130.1"/>
    </source>
</evidence>
<evidence type="ECO:0000313" key="2">
    <source>
        <dbReference type="Proteomes" id="UP000298493"/>
    </source>
</evidence>
<reference evidence="1 2" key="1">
    <citation type="submission" date="2019-04" db="EMBL/GenBank/DDBJ databases">
        <title>High contiguity whole genome sequence and gene annotation resource for two Venturia nashicola isolates.</title>
        <authorList>
            <person name="Prokchorchik M."/>
            <person name="Won K."/>
            <person name="Lee Y."/>
            <person name="Choi E.D."/>
            <person name="Segonzac C."/>
            <person name="Sohn K.H."/>
        </authorList>
    </citation>
    <scope>NUCLEOTIDE SEQUENCE [LARGE SCALE GENOMIC DNA]</scope>
    <source>
        <strain evidence="1 2">PRI2</strain>
    </source>
</reference>